<dbReference type="Proteomes" id="UP000663870">
    <property type="component" value="Unassembled WGS sequence"/>
</dbReference>
<dbReference type="GO" id="GO:0008270">
    <property type="term" value="F:zinc ion binding"/>
    <property type="evidence" value="ECO:0007669"/>
    <property type="project" value="UniProtKB-KW"/>
</dbReference>
<accession>A0A814PBG5</accession>
<dbReference type="InterPro" id="IPR041006">
    <property type="entry name" value="Morc_S5"/>
</dbReference>
<sequence length="936" mass="108446">MNDQYDCLNKAQLSFEYLHTNSTTHTFLFGALAELVDNSKDAGAKNLNIYTCKDPCLRGGFYLAFLDDGCGMNYDDVFNVIVFGKSAKRHNLDSNQIGQYGNGLKSGAMRISNDLILFTKKDNIGTCLFLSRTFHQEEHISQIICPMPCFNLINQQPIENIDQQQSNGRYTYIYDKNKYELEIYLITKYSPFKTMNDLFKQFNLIKSSSGTLIILFNLKLSDNGESEFNIKIDPYDILIDSKNRRNLLDNDDDDNNNNNSIPLEYRSFRSYISILYYEPRMRITIQGQRVITKKLSYTLYKPRQYQFKSTRFKTYSEQEIKKYEQELLLLEERIREVDSQVYHIQQHIEITISINERIHLRKLQIHATELKDIANRLRNNLIKKRMEMNTIKTLTFIFGLNIQNRIADGIFIYNCGRLIKMYEKFGQSNKKTLYCRGVIGIVDIPSIILEPTHNKQSFADEKEYHFLLKNMGVYMRQYWTDTGIEHYVKEFWETYGYRDDQLDRPPSNDPEAVKHRQVSIPMLIQCDKCLKWRRLPYNSNTKSLTQIQLESWQCSDNTDVLNNTCSANEKLDIIPEGELKQKSQVISGKNRTSSQEILPSTRSLENNKRISNAEISSTTINTNSKVSIHSSIIPSSSDISQKRSQPSSRSLSIKTTKSKKKPKRFNSKQSIKSKSKFHYVSSSDDEDEEESSVSITQQTRNQTSVRSSSHSNIQQTSLTDSVTSTNYVYLIDDDNTDIKSNVYLTPPTIGARVSAMYQGARRSGKVLSVNDKRGIFKMRFDEFPTAEFDYSFSYKSSAWSYIDTSSSSTDPTITSIETIVSEPEPLFTITKKFQALIKFMLPPDWKLTDEQISLMSYDDLSQFDIVTFMQSYREKMTKIVEQHKTDEAHWRTSVQHLQIEVTKLLNLSGMSIPIDCSMEDFEEYIQHYITQAGKSS</sequence>
<comment type="caution">
    <text evidence="11">The sequence shown here is derived from an EMBL/GenBank/DDBJ whole genome shotgun (WGS) entry which is preliminary data.</text>
</comment>
<evidence type="ECO:0000313" key="10">
    <source>
        <dbReference type="EMBL" id="CAF0959018.1"/>
    </source>
</evidence>
<keyword evidence="2" id="KW-0479">Metal-binding</keyword>
<dbReference type="PROSITE" id="PS51050">
    <property type="entry name" value="ZF_CW"/>
    <property type="match status" value="1"/>
</dbReference>
<evidence type="ECO:0000256" key="7">
    <source>
        <dbReference type="SAM" id="Coils"/>
    </source>
</evidence>
<proteinExistence type="predicted"/>
<feature type="compositionally biased region" description="Basic residues" evidence="8">
    <location>
        <begin position="656"/>
        <end position="677"/>
    </location>
</feature>
<dbReference type="EMBL" id="CAJNOL010000532">
    <property type="protein sequence ID" value="CAF1105555.1"/>
    <property type="molecule type" value="Genomic_DNA"/>
</dbReference>
<protein>
    <recommendedName>
        <fullName evidence="9">CW-type domain-containing protein</fullName>
    </recommendedName>
</protein>
<feature type="domain" description="CW-type" evidence="9">
    <location>
        <begin position="517"/>
        <end position="573"/>
    </location>
</feature>
<keyword evidence="4" id="KW-0862">Zinc</keyword>
<evidence type="ECO:0000256" key="8">
    <source>
        <dbReference type="SAM" id="MobiDB-lite"/>
    </source>
</evidence>
<evidence type="ECO:0000256" key="4">
    <source>
        <dbReference type="ARBA" id="ARBA00022833"/>
    </source>
</evidence>
<dbReference type="PANTHER" id="PTHR23337:SF3">
    <property type="entry name" value="MORC FAMILY CW-TYPE ZINC FINGER 2"/>
    <property type="match status" value="1"/>
</dbReference>
<dbReference type="Pfam" id="PF17942">
    <property type="entry name" value="Morc6_S5"/>
    <property type="match status" value="1"/>
</dbReference>
<dbReference type="Pfam" id="PF13589">
    <property type="entry name" value="HATPase_c_3"/>
    <property type="match status" value="1"/>
</dbReference>
<dbReference type="Gene3D" id="3.30.565.10">
    <property type="entry name" value="Histidine kinase-like ATPase, C-terminal domain"/>
    <property type="match status" value="1"/>
</dbReference>
<keyword evidence="3" id="KW-0863">Zinc-finger</keyword>
<evidence type="ECO:0000256" key="5">
    <source>
        <dbReference type="ARBA" id="ARBA00023054"/>
    </source>
</evidence>
<dbReference type="Proteomes" id="UP000663854">
    <property type="component" value="Unassembled WGS sequence"/>
</dbReference>
<evidence type="ECO:0000259" key="9">
    <source>
        <dbReference type="PROSITE" id="PS51050"/>
    </source>
</evidence>
<dbReference type="EMBL" id="CAJNOH010000233">
    <property type="protein sequence ID" value="CAF0959018.1"/>
    <property type="molecule type" value="Genomic_DNA"/>
</dbReference>
<evidence type="ECO:0000256" key="1">
    <source>
        <dbReference type="ARBA" id="ARBA00004123"/>
    </source>
</evidence>
<dbReference type="AlphaFoldDB" id="A0A814PBG5"/>
<keyword evidence="5 7" id="KW-0175">Coiled coil</keyword>
<dbReference type="PANTHER" id="PTHR23337">
    <property type="entry name" value="ZINC FINGER CW-TYPE COILED-COIL DOMAIN PROTEIN 1"/>
    <property type="match status" value="1"/>
</dbReference>
<reference evidence="11" key="1">
    <citation type="submission" date="2021-02" db="EMBL/GenBank/DDBJ databases">
        <authorList>
            <person name="Nowell W R."/>
        </authorList>
    </citation>
    <scope>NUCLEOTIDE SEQUENCE</scope>
</reference>
<name>A0A814PBG5_9BILA</name>
<feature type="region of interest" description="Disordered" evidence="8">
    <location>
        <begin position="633"/>
        <end position="717"/>
    </location>
</feature>
<evidence type="ECO:0000313" key="11">
    <source>
        <dbReference type="EMBL" id="CAF1105555.1"/>
    </source>
</evidence>
<keyword evidence="12" id="KW-1185">Reference proteome</keyword>
<dbReference type="GO" id="GO:0005634">
    <property type="term" value="C:nucleus"/>
    <property type="evidence" value="ECO:0007669"/>
    <property type="project" value="UniProtKB-SubCell"/>
</dbReference>
<feature type="compositionally biased region" description="Polar residues" evidence="8">
    <location>
        <begin position="695"/>
        <end position="717"/>
    </location>
</feature>
<dbReference type="InterPro" id="IPR011124">
    <property type="entry name" value="Znf_CW"/>
</dbReference>
<dbReference type="SUPFAM" id="SSF55874">
    <property type="entry name" value="ATPase domain of HSP90 chaperone/DNA topoisomerase II/histidine kinase"/>
    <property type="match status" value="1"/>
</dbReference>
<evidence type="ECO:0000313" key="12">
    <source>
        <dbReference type="Proteomes" id="UP000663870"/>
    </source>
</evidence>
<keyword evidence="6" id="KW-0539">Nucleus</keyword>
<feature type="region of interest" description="Disordered" evidence="8">
    <location>
        <begin position="582"/>
        <end position="610"/>
    </location>
</feature>
<evidence type="ECO:0000256" key="3">
    <source>
        <dbReference type="ARBA" id="ARBA00022771"/>
    </source>
</evidence>
<comment type="subcellular location">
    <subcellularLocation>
        <location evidence="1">Nucleus</location>
    </subcellularLocation>
</comment>
<dbReference type="Pfam" id="PF07496">
    <property type="entry name" value="zf-CW"/>
    <property type="match status" value="1"/>
</dbReference>
<evidence type="ECO:0000256" key="2">
    <source>
        <dbReference type="ARBA" id="ARBA00022723"/>
    </source>
</evidence>
<gene>
    <name evidence="11" type="ORF">JXQ802_LOCUS19432</name>
    <name evidence="10" type="ORF">PYM288_LOCUS12522</name>
</gene>
<dbReference type="InterPro" id="IPR036890">
    <property type="entry name" value="HATPase_C_sf"/>
</dbReference>
<organism evidence="11 12">
    <name type="scientific">Rotaria sordida</name>
    <dbReference type="NCBI Taxonomy" id="392033"/>
    <lineage>
        <taxon>Eukaryota</taxon>
        <taxon>Metazoa</taxon>
        <taxon>Spiralia</taxon>
        <taxon>Gnathifera</taxon>
        <taxon>Rotifera</taxon>
        <taxon>Eurotatoria</taxon>
        <taxon>Bdelloidea</taxon>
        <taxon>Philodinida</taxon>
        <taxon>Philodinidae</taxon>
        <taxon>Rotaria</taxon>
    </lineage>
</organism>
<evidence type="ECO:0000256" key="6">
    <source>
        <dbReference type="ARBA" id="ARBA00023242"/>
    </source>
</evidence>
<dbReference type="Gene3D" id="3.30.40.100">
    <property type="match status" value="1"/>
</dbReference>
<feature type="coiled-coil region" evidence="7">
    <location>
        <begin position="313"/>
        <end position="380"/>
    </location>
</feature>